<keyword evidence="4 5" id="KW-0472">Membrane</keyword>
<dbReference type="GO" id="GO:0004252">
    <property type="term" value="F:serine-type endopeptidase activity"/>
    <property type="evidence" value="ECO:0007669"/>
    <property type="project" value="InterPro"/>
</dbReference>
<dbReference type="STRING" id="1882918.BCY86_08195"/>
<sequence>MTTPLAFAVQKPFNLKRRLLAQGLSFAKQESLSFLDFHKHTVTDCCNGLHMNLTFLTKLEKRLAKYAIPHLTYLIVGGMAVAFLLIAAKPSFGEMLTLNLHEVARGQIWRLFTYLFIPPSDSHFFILFVLYWTWWVGMSLENEWGACRFNCFYALGMIGTTIAAALTGGAEGNFWINISLFLAFTTLFPNYQVLLFFFIPISVKWLGLMTGAFLFLSFLRGDWATKGAILAALSDYLLFFAAYWWKYAKEWHHQSRTSTRTVSFTPPPPATDPMEMRTCTLCGACQRDGADIRVCTCTKCGKPTLFCLEHARNH</sequence>
<evidence type="ECO:0000259" key="6">
    <source>
        <dbReference type="Pfam" id="PF01694"/>
    </source>
</evidence>
<evidence type="ECO:0000256" key="3">
    <source>
        <dbReference type="ARBA" id="ARBA00022989"/>
    </source>
</evidence>
<keyword evidence="2 5" id="KW-0812">Transmembrane</keyword>
<organism evidence="7 8">
    <name type="scientific">Pajaroellobacter abortibovis</name>
    <dbReference type="NCBI Taxonomy" id="1882918"/>
    <lineage>
        <taxon>Bacteria</taxon>
        <taxon>Pseudomonadati</taxon>
        <taxon>Myxococcota</taxon>
        <taxon>Polyangia</taxon>
        <taxon>Polyangiales</taxon>
        <taxon>Polyangiaceae</taxon>
    </lineage>
</organism>
<feature type="transmembrane region" description="Helical" evidence="5">
    <location>
        <begin position="149"/>
        <end position="168"/>
    </location>
</feature>
<reference evidence="7 8" key="1">
    <citation type="submission" date="2016-08" db="EMBL/GenBank/DDBJ databases">
        <title>Identification and validation of antigenic proteins from Pajaroellobacter abortibovis using de-novo genome sequence assembly and reverse vaccinology.</title>
        <authorList>
            <person name="Welly B.T."/>
            <person name="Miller M.R."/>
            <person name="Stott J.L."/>
            <person name="Blanchard M.T."/>
            <person name="Islas-Trejo A.D."/>
            <person name="O'Rourke S.M."/>
            <person name="Young A.E."/>
            <person name="Medrano J.F."/>
            <person name="Van Eenennaam A.L."/>
        </authorList>
    </citation>
    <scope>NUCLEOTIDE SEQUENCE [LARGE SCALE GENOMIC DNA]</scope>
    <source>
        <strain evidence="7 8">BTF92-0548A/99-0131</strain>
    </source>
</reference>
<dbReference type="KEGG" id="pabo:BCY86_08195"/>
<proteinExistence type="predicted"/>
<comment type="subcellular location">
    <subcellularLocation>
        <location evidence="1">Membrane</location>
        <topology evidence="1">Multi-pass membrane protein</topology>
    </subcellularLocation>
</comment>
<dbReference type="Proteomes" id="UP000185544">
    <property type="component" value="Chromosome"/>
</dbReference>
<feature type="transmembrane region" description="Helical" evidence="5">
    <location>
        <begin position="205"/>
        <end position="221"/>
    </location>
</feature>
<dbReference type="Pfam" id="PF01694">
    <property type="entry name" value="Rhomboid"/>
    <property type="match status" value="1"/>
</dbReference>
<evidence type="ECO:0000256" key="5">
    <source>
        <dbReference type="SAM" id="Phobius"/>
    </source>
</evidence>
<dbReference type="AlphaFoldDB" id="A0A1L6MYM6"/>
<name>A0A1L6MYM6_9BACT</name>
<dbReference type="GO" id="GO:0016020">
    <property type="term" value="C:membrane"/>
    <property type="evidence" value="ECO:0007669"/>
    <property type="project" value="UniProtKB-SubCell"/>
</dbReference>
<feature type="transmembrane region" description="Helical" evidence="5">
    <location>
        <begin position="71"/>
        <end position="92"/>
    </location>
</feature>
<accession>A0A1L6MYM6</accession>
<evidence type="ECO:0000256" key="2">
    <source>
        <dbReference type="ARBA" id="ARBA00022692"/>
    </source>
</evidence>
<protein>
    <recommendedName>
        <fullName evidence="6">Peptidase S54 rhomboid domain-containing protein</fullName>
    </recommendedName>
</protein>
<dbReference type="EMBL" id="CP016908">
    <property type="protein sequence ID" value="APS00654.1"/>
    <property type="molecule type" value="Genomic_DNA"/>
</dbReference>
<dbReference type="InterPro" id="IPR035952">
    <property type="entry name" value="Rhomboid-like_sf"/>
</dbReference>
<keyword evidence="8" id="KW-1185">Reference proteome</keyword>
<dbReference type="Gene3D" id="1.20.1540.10">
    <property type="entry name" value="Rhomboid-like"/>
    <property type="match status" value="1"/>
</dbReference>
<feature type="transmembrane region" description="Helical" evidence="5">
    <location>
        <begin position="112"/>
        <end position="137"/>
    </location>
</feature>
<evidence type="ECO:0000256" key="1">
    <source>
        <dbReference type="ARBA" id="ARBA00004141"/>
    </source>
</evidence>
<keyword evidence="3 5" id="KW-1133">Transmembrane helix</keyword>
<gene>
    <name evidence="7" type="ORF">BCY86_08195</name>
</gene>
<dbReference type="InterPro" id="IPR022764">
    <property type="entry name" value="Peptidase_S54_rhomboid_dom"/>
</dbReference>
<evidence type="ECO:0000256" key="4">
    <source>
        <dbReference type="ARBA" id="ARBA00023136"/>
    </source>
</evidence>
<evidence type="ECO:0000313" key="8">
    <source>
        <dbReference type="Proteomes" id="UP000185544"/>
    </source>
</evidence>
<feature type="domain" description="Peptidase S54 rhomboid" evidence="6">
    <location>
        <begin position="105"/>
        <end position="216"/>
    </location>
</feature>
<dbReference type="SUPFAM" id="SSF144091">
    <property type="entry name" value="Rhomboid-like"/>
    <property type="match status" value="1"/>
</dbReference>
<feature type="transmembrane region" description="Helical" evidence="5">
    <location>
        <begin position="227"/>
        <end position="245"/>
    </location>
</feature>
<evidence type="ECO:0000313" key="7">
    <source>
        <dbReference type="EMBL" id="APS00654.1"/>
    </source>
</evidence>